<organism evidence="4 5">
    <name type="scientific">Aspergillus piperis CBS 112811</name>
    <dbReference type="NCBI Taxonomy" id="1448313"/>
    <lineage>
        <taxon>Eukaryota</taxon>
        <taxon>Fungi</taxon>
        <taxon>Dikarya</taxon>
        <taxon>Ascomycota</taxon>
        <taxon>Pezizomycotina</taxon>
        <taxon>Eurotiomycetes</taxon>
        <taxon>Eurotiomycetidae</taxon>
        <taxon>Eurotiales</taxon>
        <taxon>Aspergillaceae</taxon>
        <taxon>Aspergillus</taxon>
        <taxon>Aspergillus subgen. Circumdati</taxon>
    </lineage>
</organism>
<protein>
    <recommendedName>
        <fullName evidence="1">non-specific serine/threonine protein kinase</fullName>
        <ecNumber evidence="1">2.7.11.1</ecNumber>
    </recommendedName>
</protein>
<dbReference type="InterPro" id="IPR011009">
    <property type="entry name" value="Kinase-like_dom_sf"/>
</dbReference>
<evidence type="ECO:0000313" key="4">
    <source>
        <dbReference type="EMBL" id="RAH61034.1"/>
    </source>
</evidence>
<dbReference type="EMBL" id="KZ825056">
    <property type="protein sequence ID" value="RAH61034.1"/>
    <property type="molecule type" value="Genomic_DNA"/>
</dbReference>
<dbReference type="Gene3D" id="1.10.510.10">
    <property type="entry name" value="Transferase(Phosphotransferase) domain 1"/>
    <property type="match status" value="1"/>
</dbReference>
<evidence type="ECO:0000313" key="5">
    <source>
        <dbReference type="Proteomes" id="UP000249526"/>
    </source>
</evidence>
<dbReference type="SUPFAM" id="SSF56112">
    <property type="entry name" value="Protein kinase-like (PK-like)"/>
    <property type="match status" value="1"/>
</dbReference>
<dbReference type="RefSeq" id="XP_025518956.1">
    <property type="nucleotide sequence ID" value="XM_025662705.1"/>
</dbReference>
<comment type="catalytic activity">
    <reaction evidence="2">
        <text>L-threonyl-[protein] + ATP = O-phospho-L-threonyl-[protein] + ADP + H(+)</text>
        <dbReference type="Rhea" id="RHEA:46608"/>
        <dbReference type="Rhea" id="RHEA-COMP:11060"/>
        <dbReference type="Rhea" id="RHEA-COMP:11605"/>
        <dbReference type="ChEBI" id="CHEBI:15378"/>
        <dbReference type="ChEBI" id="CHEBI:30013"/>
        <dbReference type="ChEBI" id="CHEBI:30616"/>
        <dbReference type="ChEBI" id="CHEBI:61977"/>
        <dbReference type="ChEBI" id="CHEBI:456216"/>
        <dbReference type="EC" id="2.7.11.1"/>
    </reaction>
</comment>
<dbReference type="AlphaFoldDB" id="A0A8G1RA74"/>
<sequence>MIETYHDEPSPYCIGAVLAIQSHTPPPPFHKHEIFQQERPRRSISPLELSLQNSVLPSSDCHNFVNIHLLRGLQTGTHKRSQVFIVRCVDTYHSSGLPTDQDMVAKFYDPLYHDCDDGNRFRAADYDYSHECASYKRLSELQGSVLPRFFGSYTFKTKIDGHPRQIRLILIEGINGLPMSRLEPKIFSKEERQDIMRQIIDGESALYAKDVRHEDLCPRNILIERSELGRVRAVIIDLGKSVIGRSRNPSNSAEESQWFPGVPISPLLRWNIYYGYPNSFGDWIDWPWQKWLEVQYKETESTITDEQRQRWPVYDWMLEITSFS</sequence>
<dbReference type="GO" id="GO:0004674">
    <property type="term" value="F:protein serine/threonine kinase activity"/>
    <property type="evidence" value="ECO:0007669"/>
    <property type="project" value="UniProtKB-EC"/>
</dbReference>
<dbReference type="Proteomes" id="UP000249526">
    <property type="component" value="Unassembled WGS sequence"/>
</dbReference>
<accession>A0A8G1RA74</accession>
<evidence type="ECO:0000256" key="1">
    <source>
        <dbReference type="ARBA" id="ARBA00012513"/>
    </source>
</evidence>
<reference evidence="4 5" key="1">
    <citation type="submission" date="2018-02" db="EMBL/GenBank/DDBJ databases">
        <title>The genomes of Aspergillus section Nigri reveals drivers in fungal speciation.</title>
        <authorList>
            <consortium name="DOE Joint Genome Institute"/>
            <person name="Vesth T.C."/>
            <person name="Nybo J."/>
            <person name="Theobald S."/>
            <person name="Brandl J."/>
            <person name="Frisvad J.C."/>
            <person name="Nielsen K.F."/>
            <person name="Lyhne E.K."/>
            <person name="Kogle M.E."/>
            <person name="Kuo A."/>
            <person name="Riley R."/>
            <person name="Clum A."/>
            <person name="Nolan M."/>
            <person name="Lipzen A."/>
            <person name="Salamov A."/>
            <person name="Henrissat B."/>
            <person name="Wiebenga A."/>
            <person name="De vries R.P."/>
            <person name="Grigoriev I.V."/>
            <person name="Mortensen U.H."/>
            <person name="Andersen M.R."/>
            <person name="Baker S.E."/>
        </authorList>
    </citation>
    <scope>NUCLEOTIDE SEQUENCE [LARGE SCALE GENOMIC DNA]</scope>
    <source>
        <strain evidence="4 5">CBS 112811</strain>
    </source>
</reference>
<proteinExistence type="predicted"/>
<dbReference type="EC" id="2.7.11.1" evidence="1"/>
<evidence type="ECO:0000256" key="3">
    <source>
        <dbReference type="ARBA" id="ARBA00048679"/>
    </source>
</evidence>
<evidence type="ECO:0000256" key="2">
    <source>
        <dbReference type="ARBA" id="ARBA00047899"/>
    </source>
</evidence>
<gene>
    <name evidence="4" type="ORF">BO85DRAFT_475198</name>
</gene>
<name>A0A8G1RA74_9EURO</name>
<dbReference type="InterPro" id="IPR008266">
    <property type="entry name" value="Tyr_kinase_AS"/>
</dbReference>
<keyword evidence="5" id="KW-1185">Reference proteome</keyword>
<dbReference type="PROSITE" id="PS00109">
    <property type="entry name" value="PROTEIN_KINASE_TYR"/>
    <property type="match status" value="1"/>
</dbReference>
<comment type="catalytic activity">
    <reaction evidence="3">
        <text>L-seryl-[protein] + ATP = O-phospho-L-seryl-[protein] + ADP + H(+)</text>
        <dbReference type="Rhea" id="RHEA:17989"/>
        <dbReference type="Rhea" id="RHEA-COMP:9863"/>
        <dbReference type="Rhea" id="RHEA-COMP:11604"/>
        <dbReference type="ChEBI" id="CHEBI:15378"/>
        <dbReference type="ChEBI" id="CHEBI:29999"/>
        <dbReference type="ChEBI" id="CHEBI:30616"/>
        <dbReference type="ChEBI" id="CHEBI:83421"/>
        <dbReference type="ChEBI" id="CHEBI:456216"/>
        <dbReference type="EC" id="2.7.11.1"/>
    </reaction>
</comment>
<dbReference type="GeneID" id="37166107"/>